<organism evidence="3 4">
    <name type="scientific">Pelagicoccus enzymogenes</name>
    <dbReference type="NCBI Taxonomy" id="2773457"/>
    <lineage>
        <taxon>Bacteria</taxon>
        <taxon>Pseudomonadati</taxon>
        <taxon>Verrucomicrobiota</taxon>
        <taxon>Opitutia</taxon>
        <taxon>Puniceicoccales</taxon>
        <taxon>Pelagicoccaceae</taxon>
        <taxon>Pelagicoccus</taxon>
    </lineage>
</organism>
<dbReference type="EMBL" id="JACYFG010000051">
    <property type="protein sequence ID" value="MBD5781636.1"/>
    <property type="molecule type" value="Genomic_DNA"/>
</dbReference>
<evidence type="ECO:0000313" key="4">
    <source>
        <dbReference type="Proteomes" id="UP000622317"/>
    </source>
</evidence>
<dbReference type="InterPro" id="IPR000917">
    <property type="entry name" value="Sulfatase_N"/>
</dbReference>
<dbReference type="AlphaFoldDB" id="A0A927IIU9"/>
<accession>A0A927IIU9</accession>
<dbReference type="PANTHER" id="PTHR43108:SF6">
    <property type="entry name" value="N-SULPHOGLUCOSAMINE SULPHOHYDROLASE"/>
    <property type="match status" value="1"/>
</dbReference>
<dbReference type="PANTHER" id="PTHR43108">
    <property type="entry name" value="N-ACETYLGLUCOSAMINE-6-SULFATASE FAMILY MEMBER"/>
    <property type="match status" value="1"/>
</dbReference>
<keyword evidence="4" id="KW-1185">Reference proteome</keyword>
<sequence length="519" mass="59124">MKKILSALALSALAISALAAAESPNILIFVTDDQRWDTVSVNNPEVALSTPNIDRLAEEGINFHNGFVTTPICAVSRASILSGKYSRNNDIHEFLIPMSEPVFKASYPALLKEAGYYLGQLGKYGVGATDEQIATFDVFHADVDQGPAFNTYRGKKVHDSEWLTLETRDFLASVPADQPFCLQVNYKAPHPSSKVAPEDEGKLAHHTFERVPTQRPEYFAPLPPSVKSALGALVFHDTIRPEKNYQRYRREVLEKIASVDRSIGRIRQELQQRGLDDNTVILFISDHGTHFGEKQLGGKWTPYEQSLRVPFFLYDPRPGALKAARLPQIALNIDIAPTVLHLAGLTPPEEMDGLSLVPLARGEATAWRDHFFYEHQTSPVGVPRPVARFMGVRSLTENYVRWTDEHPISEELYHLEADPWEVNNLANDPLWASKLQYWSERFDQWQTENPDTYPKHYNPYGPRPQTNAPGIDWKKYKKYWPDQYKQIAAEVERLGVTWEQALEDPNIRQQIGKKLRWYY</sequence>
<dbReference type="Pfam" id="PF00884">
    <property type="entry name" value="Sulfatase"/>
    <property type="match status" value="1"/>
</dbReference>
<protein>
    <submittedName>
        <fullName evidence="3">Sulfatase-like hydrolase/transferase</fullName>
    </submittedName>
</protein>
<comment type="caution">
    <text evidence="3">The sequence shown here is derived from an EMBL/GenBank/DDBJ whole genome shotgun (WGS) entry which is preliminary data.</text>
</comment>
<proteinExistence type="predicted"/>
<evidence type="ECO:0000313" key="3">
    <source>
        <dbReference type="EMBL" id="MBD5781636.1"/>
    </source>
</evidence>
<dbReference type="InterPro" id="IPR017850">
    <property type="entry name" value="Alkaline_phosphatase_core_sf"/>
</dbReference>
<keyword evidence="3" id="KW-0378">Hydrolase</keyword>
<dbReference type="Proteomes" id="UP000622317">
    <property type="component" value="Unassembled WGS sequence"/>
</dbReference>
<dbReference type="RefSeq" id="WP_191618720.1">
    <property type="nucleotide sequence ID" value="NZ_JACYFG010000051.1"/>
</dbReference>
<evidence type="ECO:0000259" key="2">
    <source>
        <dbReference type="Pfam" id="PF00884"/>
    </source>
</evidence>
<dbReference type="SUPFAM" id="SSF53649">
    <property type="entry name" value="Alkaline phosphatase-like"/>
    <property type="match status" value="1"/>
</dbReference>
<evidence type="ECO:0000256" key="1">
    <source>
        <dbReference type="SAM" id="SignalP"/>
    </source>
</evidence>
<feature type="chain" id="PRO_5036735061" evidence="1">
    <location>
        <begin position="20"/>
        <end position="519"/>
    </location>
</feature>
<feature type="signal peptide" evidence="1">
    <location>
        <begin position="1"/>
        <end position="19"/>
    </location>
</feature>
<reference evidence="3" key="1">
    <citation type="submission" date="2020-09" db="EMBL/GenBank/DDBJ databases">
        <title>Pelagicoccus enzymogenes sp. nov. with an EPS production, isolated from marine sediment.</title>
        <authorList>
            <person name="Feng X."/>
        </authorList>
    </citation>
    <scope>NUCLEOTIDE SEQUENCE</scope>
    <source>
        <strain evidence="3">NFK12</strain>
    </source>
</reference>
<name>A0A927IIU9_9BACT</name>
<dbReference type="Gene3D" id="3.40.720.10">
    <property type="entry name" value="Alkaline Phosphatase, subunit A"/>
    <property type="match status" value="1"/>
</dbReference>
<feature type="domain" description="Sulfatase N-terminal" evidence="2">
    <location>
        <begin position="24"/>
        <end position="344"/>
    </location>
</feature>
<keyword evidence="1" id="KW-0732">Signal</keyword>
<gene>
    <name evidence="3" type="ORF">IEN85_19195</name>
</gene>
<dbReference type="GO" id="GO:0016787">
    <property type="term" value="F:hydrolase activity"/>
    <property type="evidence" value="ECO:0007669"/>
    <property type="project" value="UniProtKB-KW"/>
</dbReference>